<name>E3LZL0_CAERE</name>
<dbReference type="Proteomes" id="UP000008281">
    <property type="component" value="Unassembled WGS sequence"/>
</dbReference>
<dbReference type="STRING" id="31234.E3LZL0"/>
<dbReference type="EMBL" id="DS268420">
    <property type="protein sequence ID" value="EFO87774.1"/>
    <property type="molecule type" value="Genomic_DNA"/>
</dbReference>
<feature type="domain" description="Methyltransferase FkbM" evidence="2">
    <location>
        <begin position="57"/>
        <end position="295"/>
    </location>
</feature>
<gene>
    <name evidence="3" type="ORF">CRE_05497</name>
</gene>
<dbReference type="InterPro" id="IPR006342">
    <property type="entry name" value="FkbM_mtfrase"/>
</dbReference>
<dbReference type="eggNOG" id="ENOG502TGAY">
    <property type="taxonomic scope" value="Eukaryota"/>
</dbReference>
<proteinExistence type="predicted"/>
<reference evidence="3" key="1">
    <citation type="submission" date="2007-07" db="EMBL/GenBank/DDBJ databases">
        <title>PCAP assembly of the Caenorhabditis remanei genome.</title>
        <authorList>
            <consortium name="The Caenorhabditis remanei Sequencing Consortium"/>
            <person name="Wilson R.K."/>
        </authorList>
    </citation>
    <scope>NUCLEOTIDE SEQUENCE [LARGE SCALE GENOMIC DNA]</scope>
    <source>
        <strain evidence="3">PB4641</strain>
    </source>
</reference>
<accession>E3LZL0</accession>
<dbReference type="PANTHER" id="PTHR22989:SF10">
    <property type="entry name" value="METHYLTRANSFERASE FKBM DOMAIN-CONTAINING PROTEIN"/>
    <property type="match status" value="1"/>
</dbReference>
<keyword evidence="1" id="KW-0472">Membrane</keyword>
<dbReference type="AlphaFoldDB" id="E3LZL0"/>
<dbReference type="FunCoup" id="E3LZL0">
    <property type="interactions" value="2"/>
</dbReference>
<feature type="transmembrane region" description="Helical" evidence="1">
    <location>
        <begin position="6"/>
        <end position="22"/>
    </location>
</feature>
<evidence type="ECO:0000256" key="1">
    <source>
        <dbReference type="SAM" id="Phobius"/>
    </source>
</evidence>
<keyword evidence="1" id="KW-1133">Transmembrane helix</keyword>
<organism evidence="4">
    <name type="scientific">Caenorhabditis remanei</name>
    <name type="common">Caenorhabditis vulgaris</name>
    <dbReference type="NCBI Taxonomy" id="31234"/>
    <lineage>
        <taxon>Eukaryota</taxon>
        <taxon>Metazoa</taxon>
        <taxon>Ecdysozoa</taxon>
        <taxon>Nematoda</taxon>
        <taxon>Chromadorea</taxon>
        <taxon>Rhabditida</taxon>
        <taxon>Rhabditina</taxon>
        <taxon>Rhabditomorpha</taxon>
        <taxon>Rhabditoidea</taxon>
        <taxon>Rhabditidae</taxon>
        <taxon>Peloderinae</taxon>
        <taxon>Caenorhabditis</taxon>
    </lineage>
</organism>
<keyword evidence="1" id="KW-0812">Transmembrane</keyword>
<dbReference type="OMA" id="EEIYRYQ"/>
<evidence type="ECO:0000259" key="2">
    <source>
        <dbReference type="Pfam" id="PF05050"/>
    </source>
</evidence>
<protein>
    <recommendedName>
        <fullName evidence="2">Methyltransferase FkbM domain-containing protein</fullName>
    </recommendedName>
</protein>
<dbReference type="OrthoDB" id="10006218at2759"/>
<dbReference type="PANTHER" id="PTHR22989">
    <property type="entry name" value="UNCHARACTERIZED DUF13 C.ELEGANS"/>
    <property type="match status" value="1"/>
</dbReference>
<dbReference type="InParanoid" id="E3LZL0"/>
<dbReference type="Pfam" id="PF05050">
    <property type="entry name" value="Methyltransf_21"/>
    <property type="match status" value="1"/>
</dbReference>
<sequence length="320" mass="37597">MGLHYSVNTVILFVVFGGTVLLKRNFDTRDNVDGLHRSAECVQETIEPLMVGNLWQFWDRFPYVVNKCSPSLKDVKLGEFPNSDEFKYHFLPLRKLPNCSIISLGIGKDVKAEKKMKSVLPGCQFYGADPVDEDNNELFSSFGKFFNMAVGDRNGSFRSYVLEEIYRYQEVLTIDLATFIRTNIKQQTIDQLMVDIEHAEYPVFPFIEEKGQLDDWGIHVCQVFVYSHLRFTSFVFQINIEIHSPTDEDRETFASFLRKNFVTHQWIFVNSEIHPFFKHIRLFMVNGRNRECLKRYFLTDNKKRVTSKTRDVHIEDHLFQ</sequence>
<dbReference type="HOGENOM" id="CLU_054633_2_0_1"/>
<evidence type="ECO:0000313" key="4">
    <source>
        <dbReference type="Proteomes" id="UP000008281"/>
    </source>
</evidence>
<keyword evidence="4" id="KW-1185">Reference proteome</keyword>
<evidence type="ECO:0000313" key="3">
    <source>
        <dbReference type="EMBL" id="EFO87774.1"/>
    </source>
</evidence>